<dbReference type="Proteomes" id="UP000070344">
    <property type="component" value="Unassembled WGS sequence"/>
</dbReference>
<gene>
    <name evidence="1" type="ORF">AKJ41_00740</name>
</gene>
<evidence type="ECO:0000313" key="1">
    <source>
        <dbReference type="EMBL" id="KXB01653.1"/>
    </source>
</evidence>
<accession>A0A133V5D7</accession>
<reference evidence="1 2" key="1">
    <citation type="journal article" date="2016" name="Sci. Rep.">
        <title>Metabolic traits of an uncultured archaeal lineage -MSBL1- from brine pools of the Red Sea.</title>
        <authorList>
            <person name="Mwirichia R."/>
            <person name="Alam I."/>
            <person name="Rashid M."/>
            <person name="Vinu M."/>
            <person name="Ba-Alawi W."/>
            <person name="Anthony Kamau A."/>
            <person name="Kamanda Ngugi D."/>
            <person name="Goker M."/>
            <person name="Klenk H.P."/>
            <person name="Bajic V."/>
            <person name="Stingl U."/>
        </authorList>
    </citation>
    <scope>NUCLEOTIDE SEQUENCE [LARGE SCALE GENOMIC DNA]</scope>
    <source>
        <strain evidence="1">SCGC-AAA259O05</strain>
    </source>
</reference>
<evidence type="ECO:0000313" key="2">
    <source>
        <dbReference type="Proteomes" id="UP000070344"/>
    </source>
</evidence>
<dbReference type="AlphaFoldDB" id="A0A133V5D7"/>
<sequence length="259" mass="29031">MDNQREKSRRVRLGPGERSKFSFTFSRSEPDNYRVEVPGFGGKLVSVYVVEPLGPKEPLFRVGWYLKPPRGSDSENAPTRLLVTASASTGVKMELYKVQKGELISVENEWWAATEVDDKKLTTVIGRGTSKTQGFALIVKGASRKTLYRGYKEYEAGKAEVNAFSVYRAARRENCEYSIRKVNGEVRGDLPIFVASGEVYIDGKSVDSKLTYEGYLSGGRFPSLWVCSKVEEGPHQVKISFFNERGKKIASVENRKVFG</sequence>
<dbReference type="EMBL" id="LHXV01000005">
    <property type="protein sequence ID" value="KXB01653.1"/>
    <property type="molecule type" value="Genomic_DNA"/>
</dbReference>
<proteinExistence type="predicted"/>
<protein>
    <submittedName>
        <fullName evidence="1">Uncharacterized protein</fullName>
    </submittedName>
</protein>
<keyword evidence="2" id="KW-1185">Reference proteome</keyword>
<name>A0A133V5D7_9EURY</name>
<comment type="caution">
    <text evidence="1">The sequence shown here is derived from an EMBL/GenBank/DDBJ whole genome shotgun (WGS) entry which is preliminary data.</text>
</comment>
<organism evidence="1 2">
    <name type="scientific">candidate division MSBL1 archaeon SCGC-AAA259O05</name>
    <dbReference type="NCBI Taxonomy" id="1698271"/>
    <lineage>
        <taxon>Archaea</taxon>
        <taxon>Methanobacteriati</taxon>
        <taxon>Methanobacteriota</taxon>
        <taxon>candidate division MSBL1</taxon>
    </lineage>
</organism>